<dbReference type="EMBL" id="JACEIK010003663">
    <property type="protein sequence ID" value="MCD9642602.1"/>
    <property type="molecule type" value="Genomic_DNA"/>
</dbReference>
<evidence type="ECO:0000259" key="1">
    <source>
        <dbReference type="Pfam" id="PF22776"/>
    </source>
</evidence>
<gene>
    <name evidence="2" type="primary">POT6_3</name>
    <name evidence="2" type="ORF">HAX54_029485</name>
</gene>
<dbReference type="PANTHER" id="PTHR30540">
    <property type="entry name" value="OSMOTIC STRESS POTASSIUM TRANSPORTER"/>
    <property type="match status" value="1"/>
</dbReference>
<dbReference type="InterPro" id="IPR053952">
    <property type="entry name" value="K_trans_C"/>
</dbReference>
<dbReference type="PANTHER" id="PTHR30540:SF98">
    <property type="entry name" value="POTASSIUM TRANSPORTER 6"/>
    <property type="match status" value="1"/>
</dbReference>
<evidence type="ECO:0000313" key="2">
    <source>
        <dbReference type="EMBL" id="MCD9642602.1"/>
    </source>
</evidence>
<proteinExistence type="predicted"/>
<organism evidence="2 3">
    <name type="scientific">Datura stramonium</name>
    <name type="common">Jimsonweed</name>
    <name type="synonym">Common thornapple</name>
    <dbReference type="NCBI Taxonomy" id="4076"/>
    <lineage>
        <taxon>Eukaryota</taxon>
        <taxon>Viridiplantae</taxon>
        <taxon>Streptophyta</taxon>
        <taxon>Embryophyta</taxon>
        <taxon>Tracheophyta</taxon>
        <taxon>Spermatophyta</taxon>
        <taxon>Magnoliopsida</taxon>
        <taxon>eudicotyledons</taxon>
        <taxon>Gunneridae</taxon>
        <taxon>Pentapetalae</taxon>
        <taxon>asterids</taxon>
        <taxon>lamiids</taxon>
        <taxon>Solanales</taxon>
        <taxon>Solanaceae</taxon>
        <taxon>Solanoideae</taxon>
        <taxon>Datureae</taxon>
        <taxon>Datura</taxon>
    </lineage>
</organism>
<reference evidence="2 3" key="1">
    <citation type="journal article" date="2021" name="BMC Genomics">
        <title>Datura genome reveals duplications of psychoactive alkaloid biosynthetic genes and high mutation rate following tissue culture.</title>
        <authorList>
            <person name="Rajewski A."/>
            <person name="Carter-House D."/>
            <person name="Stajich J."/>
            <person name="Litt A."/>
        </authorList>
    </citation>
    <scope>NUCLEOTIDE SEQUENCE [LARGE SCALE GENOMIC DNA]</scope>
    <source>
        <strain evidence="2">AR-01</strain>
    </source>
</reference>
<sequence length="108" mass="12639">MPPIFSHFVTNLRAFHQVLVFICVKFVPTPHIRHEERFLVGCVGPRECYVYRCIVRYGYRNTHKDDSQFEDGLVYSIAEFIRMENRGFNSNATNSEGFGGHDYCWNPS</sequence>
<dbReference type="Proteomes" id="UP000823775">
    <property type="component" value="Unassembled WGS sequence"/>
</dbReference>
<protein>
    <submittedName>
        <fullName evidence="2">Potassium transporter 6</fullName>
    </submittedName>
</protein>
<name>A0ABS8V6L3_DATST</name>
<keyword evidence="3" id="KW-1185">Reference proteome</keyword>
<dbReference type="InterPro" id="IPR003855">
    <property type="entry name" value="K+_transporter"/>
</dbReference>
<evidence type="ECO:0000313" key="3">
    <source>
        <dbReference type="Proteomes" id="UP000823775"/>
    </source>
</evidence>
<dbReference type="Pfam" id="PF22776">
    <property type="entry name" value="K_trans_C"/>
    <property type="match status" value="1"/>
</dbReference>
<accession>A0ABS8V6L3</accession>
<feature type="domain" description="K+ potassium transporter C-terminal" evidence="1">
    <location>
        <begin position="2"/>
        <end position="70"/>
    </location>
</feature>
<comment type="caution">
    <text evidence="2">The sequence shown here is derived from an EMBL/GenBank/DDBJ whole genome shotgun (WGS) entry which is preliminary data.</text>
</comment>